<proteinExistence type="predicted"/>
<name>A0A2T0FCF7_9ASCO</name>
<reference evidence="2 3" key="1">
    <citation type="submission" date="2017-04" db="EMBL/GenBank/DDBJ databases">
        <title>Genome sequencing of [Candida] sorbophila.</title>
        <authorList>
            <person name="Ahn J.O."/>
        </authorList>
    </citation>
    <scope>NUCLEOTIDE SEQUENCE [LARGE SCALE GENOMIC DNA]</scope>
    <source>
        <strain evidence="2 3">DS02</strain>
    </source>
</reference>
<feature type="compositionally biased region" description="Polar residues" evidence="1">
    <location>
        <begin position="150"/>
        <end position="163"/>
    </location>
</feature>
<keyword evidence="3" id="KW-1185">Reference proteome</keyword>
<sequence>MTEEATTHTRRKQPLMRTVGKHGNRSSTRLSKMGRGNNAAGITPLTKLTADNPIEGGAPRFLGERTRERSSDSLPRVHSAGRLTGKHNNSTAKLHRKAKHAADTVAPRKAVINLEHEDSDNDSSTTYEDTESEGEGSVALEAPPAEPKDQPQNSSTTSLNLNETLPKRPDLMRRTSSGLSVGIKNVAPTPPQISTETVVSVTSAVDMANALNSLSSKSQFVEEGDFVSRAMTHSHSAIDLKGIVGANPLRTQQKLLVRQQQSRSTHGLSMPEAVEARRGYERAVKEYINARQLASPVKAALIRAVNRGTTRTTPVPHSLANPGSTGEASDSQLNIASLSATTVDEMAGLTVDDHKNTFSGQAQHMSNYLLSNLWNEGWTDPEKVNVDASNTEDIQSQAQKVYQRISAPQWSGRRSSTVKLV</sequence>
<evidence type="ECO:0000313" key="3">
    <source>
        <dbReference type="Proteomes" id="UP000238350"/>
    </source>
</evidence>
<feature type="compositionally biased region" description="Basic residues" evidence="1">
    <location>
        <begin position="8"/>
        <end position="24"/>
    </location>
</feature>
<protein>
    <submittedName>
        <fullName evidence="2">Uncharacterized protein</fullName>
    </submittedName>
</protein>
<feature type="compositionally biased region" description="Basic and acidic residues" evidence="1">
    <location>
        <begin position="62"/>
        <end position="71"/>
    </location>
</feature>
<dbReference type="EMBL" id="NDIQ01000001">
    <property type="protein sequence ID" value="PRT52676.1"/>
    <property type="molecule type" value="Genomic_DNA"/>
</dbReference>
<accession>A0A2T0FCF7</accession>
<organism evidence="2 3">
    <name type="scientific">Wickerhamiella sorbophila</name>
    <dbReference type="NCBI Taxonomy" id="45607"/>
    <lineage>
        <taxon>Eukaryota</taxon>
        <taxon>Fungi</taxon>
        <taxon>Dikarya</taxon>
        <taxon>Ascomycota</taxon>
        <taxon>Saccharomycotina</taxon>
        <taxon>Dipodascomycetes</taxon>
        <taxon>Dipodascales</taxon>
        <taxon>Trichomonascaceae</taxon>
        <taxon>Wickerhamiella</taxon>
    </lineage>
</organism>
<dbReference type="Proteomes" id="UP000238350">
    <property type="component" value="Unassembled WGS sequence"/>
</dbReference>
<feature type="region of interest" description="Disordered" evidence="1">
    <location>
        <begin position="308"/>
        <end position="330"/>
    </location>
</feature>
<evidence type="ECO:0000256" key="1">
    <source>
        <dbReference type="SAM" id="MobiDB-lite"/>
    </source>
</evidence>
<gene>
    <name evidence="2" type="ORF">B9G98_00296</name>
</gene>
<dbReference type="AlphaFoldDB" id="A0A2T0FCF7"/>
<feature type="region of interest" description="Disordered" evidence="1">
    <location>
        <begin position="1"/>
        <end position="174"/>
    </location>
</feature>
<dbReference type="RefSeq" id="XP_024662622.1">
    <property type="nucleotide sequence ID" value="XM_024806854.1"/>
</dbReference>
<comment type="caution">
    <text evidence="2">The sequence shown here is derived from an EMBL/GenBank/DDBJ whole genome shotgun (WGS) entry which is preliminary data.</text>
</comment>
<dbReference type="GeneID" id="36514045"/>
<evidence type="ECO:0000313" key="2">
    <source>
        <dbReference type="EMBL" id="PRT52676.1"/>
    </source>
</evidence>